<organism evidence="1 2">
    <name type="scientific">Nibrella saemangeumensis</name>
    <dbReference type="NCBI Taxonomy" id="1084526"/>
    <lineage>
        <taxon>Bacteria</taxon>
        <taxon>Pseudomonadati</taxon>
        <taxon>Bacteroidota</taxon>
        <taxon>Cytophagia</taxon>
        <taxon>Cytophagales</taxon>
        <taxon>Spirosomataceae</taxon>
        <taxon>Nibrella</taxon>
    </lineage>
</organism>
<sequence>MKQILYKSLFLVALLEAGCEGLPLWGHRSEGNHLPESPLNLSDINSPDDDFNSEAPSYGEIIPLVFSSKRGGKSHFDFVKESMDYGYIRKSGTFYTAFNLYGGLSAMEEQRPIDWAVSAANSPANELGPYIRSYDQDLIPNNKRGHYGEYLMLFASDRSGQLDIYLTHNYQATPVPPTTSGSILGNKVFNVPVPIAALNSSADDAYPTFNKDYNEIYFTSNRNGTFDIFRAILPDFSATELHTKLPALSTLAIEKVTALSGAADDKCPYINGNTLVFTSNRPGGLGGYDLYYATYQDGNWSEPVNFGPRINSAHDEYRPVLREPALYAQERLLIFSSNRPGGKGGFDLYLVGVPK</sequence>
<dbReference type="RefSeq" id="WP_345249841.1">
    <property type="nucleotide sequence ID" value="NZ_BAABHD010000084.1"/>
</dbReference>
<reference evidence="2" key="1">
    <citation type="journal article" date="2019" name="Int. J. Syst. Evol. Microbiol.">
        <title>The Global Catalogue of Microorganisms (GCM) 10K type strain sequencing project: providing services to taxonomists for standard genome sequencing and annotation.</title>
        <authorList>
            <consortium name="The Broad Institute Genomics Platform"/>
            <consortium name="The Broad Institute Genome Sequencing Center for Infectious Disease"/>
            <person name="Wu L."/>
            <person name="Ma J."/>
        </authorList>
    </citation>
    <scope>NUCLEOTIDE SEQUENCE [LARGE SCALE GENOMIC DNA]</scope>
    <source>
        <strain evidence="2">JCM 17927</strain>
    </source>
</reference>
<dbReference type="InterPro" id="IPR011659">
    <property type="entry name" value="WD40"/>
</dbReference>
<dbReference type="Proteomes" id="UP001501175">
    <property type="component" value="Unassembled WGS sequence"/>
</dbReference>
<evidence type="ECO:0000313" key="1">
    <source>
        <dbReference type="EMBL" id="GAA4470052.1"/>
    </source>
</evidence>
<dbReference type="SUPFAM" id="SSF82171">
    <property type="entry name" value="DPP6 N-terminal domain-like"/>
    <property type="match status" value="1"/>
</dbReference>
<accession>A0ABP8NRZ0</accession>
<evidence type="ECO:0008006" key="3">
    <source>
        <dbReference type="Google" id="ProtNLM"/>
    </source>
</evidence>
<comment type="caution">
    <text evidence="1">The sequence shown here is derived from an EMBL/GenBank/DDBJ whole genome shotgun (WGS) entry which is preliminary data.</text>
</comment>
<dbReference type="Pfam" id="PF07676">
    <property type="entry name" value="PD40"/>
    <property type="match status" value="2"/>
</dbReference>
<evidence type="ECO:0000313" key="2">
    <source>
        <dbReference type="Proteomes" id="UP001501175"/>
    </source>
</evidence>
<protein>
    <recommendedName>
        <fullName evidence="3">WD40-like Beta Propeller Repeat</fullName>
    </recommendedName>
</protein>
<proteinExistence type="predicted"/>
<dbReference type="EMBL" id="BAABHD010000084">
    <property type="protein sequence ID" value="GAA4470052.1"/>
    <property type="molecule type" value="Genomic_DNA"/>
</dbReference>
<gene>
    <name evidence="1" type="ORF">GCM10023189_58060</name>
</gene>
<name>A0ABP8NRZ0_9BACT</name>
<keyword evidence="2" id="KW-1185">Reference proteome</keyword>